<dbReference type="SUPFAM" id="SSF46689">
    <property type="entry name" value="Homeodomain-like"/>
    <property type="match status" value="1"/>
</dbReference>
<evidence type="ECO:0000256" key="5">
    <source>
        <dbReference type="ARBA" id="ARBA00023163"/>
    </source>
</evidence>
<dbReference type="PANTHER" id="PTHR32071:SF91">
    <property type="entry name" value="TUNGSTATE-RESPONSIVE TWO COMPONENT SIGMA54-DEPENDENT SIGNAL TRANSDUCTION SYSTEM RESPONSE REGULATOR FIS FAMILY"/>
    <property type="match status" value="1"/>
</dbReference>
<keyword evidence="3" id="KW-0805">Transcription regulation</keyword>
<evidence type="ECO:0000313" key="10">
    <source>
        <dbReference type="Proteomes" id="UP000215181"/>
    </source>
</evidence>
<dbReference type="Gene3D" id="1.10.8.60">
    <property type="match status" value="1"/>
</dbReference>
<protein>
    <submittedName>
        <fullName evidence="9">Sigma-54-dependent Fis family transcriptional regulator</fullName>
    </submittedName>
</protein>
<comment type="caution">
    <text evidence="9">The sequence shown here is derived from an EMBL/GenBank/DDBJ whole genome shotgun (WGS) entry which is preliminary data.</text>
</comment>
<dbReference type="PROSITE" id="PS50045">
    <property type="entry name" value="SIGMA54_INTERACT_4"/>
    <property type="match status" value="1"/>
</dbReference>
<dbReference type="InterPro" id="IPR002197">
    <property type="entry name" value="HTH_Fis"/>
</dbReference>
<evidence type="ECO:0000259" key="8">
    <source>
        <dbReference type="PROSITE" id="PS50110"/>
    </source>
</evidence>
<keyword evidence="2" id="KW-0067">ATP-binding</keyword>
<name>A0A235F428_9RHOO</name>
<dbReference type="PROSITE" id="PS00688">
    <property type="entry name" value="SIGMA54_INTERACT_3"/>
    <property type="match status" value="1"/>
</dbReference>
<feature type="domain" description="Response regulatory" evidence="8">
    <location>
        <begin position="24"/>
        <end position="138"/>
    </location>
</feature>
<gene>
    <name evidence="9" type="ORF">CGK74_00460</name>
</gene>
<dbReference type="Pfam" id="PF25601">
    <property type="entry name" value="AAA_lid_14"/>
    <property type="match status" value="1"/>
</dbReference>
<proteinExistence type="predicted"/>
<dbReference type="InterPro" id="IPR011006">
    <property type="entry name" value="CheY-like_superfamily"/>
</dbReference>
<evidence type="ECO:0000256" key="6">
    <source>
        <dbReference type="PROSITE-ProRule" id="PRU00169"/>
    </source>
</evidence>
<dbReference type="CDD" id="cd00009">
    <property type="entry name" value="AAA"/>
    <property type="match status" value="1"/>
</dbReference>
<keyword evidence="5" id="KW-0804">Transcription</keyword>
<dbReference type="Gene3D" id="3.40.50.300">
    <property type="entry name" value="P-loop containing nucleotide triphosphate hydrolases"/>
    <property type="match status" value="1"/>
</dbReference>
<evidence type="ECO:0000256" key="3">
    <source>
        <dbReference type="ARBA" id="ARBA00023015"/>
    </source>
</evidence>
<keyword evidence="6" id="KW-0597">Phosphoprotein</keyword>
<dbReference type="Gene3D" id="1.10.10.60">
    <property type="entry name" value="Homeodomain-like"/>
    <property type="match status" value="1"/>
</dbReference>
<dbReference type="PRINTS" id="PR01590">
    <property type="entry name" value="HTHFIS"/>
</dbReference>
<reference evidence="9 10" key="1">
    <citation type="submission" date="2017-07" db="EMBL/GenBank/DDBJ databases">
        <title>Thauera sp. KNDSS-Mac4 genome sequence and assembly.</title>
        <authorList>
            <person name="Mayilraj S."/>
        </authorList>
    </citation>
    <scope>NUCLEOTIDE SEQUENCE [LARGE SCALE GENOMIC DNA]</scope>
    <source>
        <strain evidence="9 10">KNDSS-Mac4</strain>
    </source>
</reference>
<dbReference type="GO" id="GO:0000160">
    <property type="term" value="P:phosphorelay signal transduction system"/>
    <property type="evidence" value="ECO:0007669"/>
    <property type="project" value="InterPro"/>
</dbReference>
<dbReference type="InterPro" id="IPR001789">
    <property type="entry name" value="Sig_transdc_resp-reg_receiver"/>
</dbReference>
<evidence type="ECO:0000256" key="1">
    <source>
        <dbReference type="ARBA" id="ARBA00022741"/>
    </source>
</evidence>
<evidence type="ECO:0000256" key="4">
    <source>
        <dbReference type="ARBA" id="ARBA00023125"/>
    </source>
</evidence>
<dbReference type="GO" id="GO:0005524">
    <property type="term" value="F:ATP binding"/>
    <property type="evidence" value="ECO:0007669"/>
    <property type="project" value="UniProtKB-KW"/>
</dbReference>
<feature type="modified residue" description="4-aspartylphosphate" evidence="6">
    <location>
        <position position="73"/>
    </location>
</feature>
<dbReference type="SMART" id="SM00382">
    <property type="entry name" value="AAA"/>
    <property type="match status" value="1"/>
</dbReference>
<dbReference type="EMBL" id="NOIH01000002">
    <property type="protein sequence ID" value="OYD55657.1"/>
    <property type="molecule type" value="Genomic_DNA"/>
</dbReference>
<keyword evidence="10" id="KW-1185">Reference proteome</keyword>
<dbReference type="PANTHER" id="PTHR32071">
    <property type="entry name" value="TRANSCRIPTIONAL REGULATORY PROTEIN"/>
    <property type="match status" value="1"/>
</dbReference>
<dbReference type="RefSeq" id="WP_094266441.1">
    <property type="nucleotide sequence ID" value="NZ_NOIH01000002.1"/>
</dbReference>
<keyword evidence="1" id="KW-0547">Nucleotide-binding</keyword>
<dbReference type="InterPro" id="IPR025943">
    <property type="entry name" value="Sigma_54_int_dom_ATP-bd_2"/>
</dbReference>
<dbReference type="FunFam" id="3.40.50.300:FF:000006">
    <property type="entry name" value="DNA-binding transcriptional regulator NtrC"/>
    <property type="match status" value="1"/>
</dbReference>
<dbReference type="AlphaFoldDB" id="A0A235F428"/>
<dbReference type="Gene3D" id="3.40.50.2300">
    <property type="match status" value="1"/>
</dbReference>
<dbReference type="PROSITE" id="PS00675">
    <property type="entry name" value="SIGMA54_INTERACT_1"/>
    <property type="match status" value="1"/>
</dbReference>
<dbReference type="InterPro" id="IPR003593">
    <property type="entry name" value="AAA+_ATPase"/>
</dbReference>
<dbReference type="OrthoDB" id="9761705at2"/>
<dbReference type="Pfam" id="PF02954">
    <property type="entry name" value="HTH_8"/>
    <property type="match status" value="1"/>
</dbReference>
<dbReference type="SUPFAM" id="SSF52172">
    <property type="entry name" value="CheY-like"/>
    <property type="match status" value="1"/>
</dbReference>
<dbReference type="SMART" id="SM00448">
    <property type="entry name" value="REC"/>
    <property type="match status" value="1"/>
</dbReference>
<feature type="domain" description="Sigma-54 factor interaction" evidence="7">
    <location>
        <begin position="164"/>
        <end position="393"/>
    </location>
</feature>
<evidence type="ECO:0000259" key="7">
    <source>
        <dbReference type="PROSITE" id="PS50045"/>
    </source>
</evidence>
<dbReference type="SUPFAM" id="SSF52540">
    <property type="entry name" value="P-loop containing nucleoside triphosphate hydrolases"/>
    <property type="match status" value="1"/>
</dbReference>
<dbReference type="Pfam" id="PF00072">
    <property type="entry name" value="Response_reg"/>
    <property type="match status" value="1"/>
</dbReference>
<dbReference type="InterPro" id="IPR025944">
    <property type="entry name" value="Sigma_54_int_dom_CS"/>
</dbReference>
<dbReference type="CDD" id="cd00156">
    <property type="entry name" value="REC"/>
    <property type="match status" value="1"/>
</dbReference>
<keyword evidence="4" id="KW-0238">DNA-binding</keyword>
<dbReference type="GO" id="GO:0043565">
    <property type="term" value="F:sequence-specific DNA binding"/>
    <property type="evidence" value="ECO:0007669"/>
    <property type="project" value="InterPro"/>
</dbReference>
<dbReference type="Proteomes" id="UP000215181">
    <property type="component" value="Unassembled WGS sequence"/>
</dbReference>
<dbReference type="InterPro" id="IPR058031">
    <property type="entry name" value="AAA_lid_NorR"/>
</dbReference>
<dbReference type="GO" id="GO:0006355">
    <property type="term" value="P:regulation of DNA-templated transcription"/>
    <property type="evidence" value="ECO:0007669"/>
    <property type="project" value="InterPro"/>
</dbReference>
<sequence length="473" mass="52756">MPQQTATGMERPVELAEYNWQAHSVLVVDDEEGMRNFLERTLARRCGMVQAAADAEHAAELMARLHFDLLILDIALPGKSGIEWLHELREHGYTGDVILVTAFADMETAIDALRGGASDFILKPFRVDQILNSIKRCFERARLARENFVLRRELAGLAADPIGLVGHSPAIEQLRGLVRRVGQMPSTVLLLGESGTGKEVVARALHQTSPRAQRPFVPLNCAAISSELIESELFGHVKGAFTGATETRNGLFYYAHGGTLFLDEISELPLAMQTRLLRVLEERKLRPVGSEREVPVDVRIIAASNRDLAAEVRAGRFRQDLYYRLAVVDIRMPPLRERREDIPDLMRHFMQQLSVQLGVAPLPLSHEVVSRLAAYPWPGNVRELRNYVERSMILGSFPSEPVPGADVVPPPPAGELELSLAEVERRHIERVTEACGGNKTEAARRLGVSRKTLERKFAEWSEAALADTLERRA</sequence>
<dbReference type="InterPro" id="IPR025662">
    <property type="entry name" value="Sigma_54_int_dom_ATP-bd_1"/>
</dbReference>
<accession>A0A235F428</accession>
<dbReference type="PROSITE" id="PS50110">
    <property type="entry name" value="RESPONSE_REGULATORY"/>
    <property type="match status" value="1"/>
</dbReference>
<evidence type="ECO:0000256" key="2">
    <source>
        <dbReference type="ARBA" id="ARBA00022840"/>
    </source>
</evidence>
<organism evidence="9 10">
    <name type="scientific">Thauera propionica</name>
    <dbReference type="NCBI Taxonomy" id="2019431"/>
    <lineage>
        <taxon>Bacteria</taxon>
        <taxon>Pseudomonadati</taxon>
        <taxon>Pseudomonadota</taxon>
        <taxon>Betaproteobacteria</taxon>
        <taxon>Rhodocyclales</taxon>
        <taxon>Zoogloeaceae</taxon>
        <taxon>Thauera</taxon>
    </lineage>
</organism>
<evidence type="ECO:0000313" key="9">
    <source>
        <dbReference type="EMBL" id="OYD55657.1"/>
    </source>
</evidence>
<dbReference type="InterPro" id="IPR002078">
    <property type="entry name" value="Sigma_54_int"/>
</dbReference>
<dbReference type="InterPro" id="IPR027417">
    <property type="entry name" value="P-loop_NTPase"/>
</dbReference>
<dbReference type="InterPro" id="IPR009057">
    <property type="entry name" value="Homeodomain-like_sf"/>
</dbReference>
<dbReference type="PROSITE" id="PS00676">
    <property type="entry name" value="SIGMA54_INTERACT_2"/>
    <property type="match status" value="1"/>
</dbReference>
<dbReference type="Pfam" id="PF00158">
    <property type="entry name" value="Sigma54_activat"/>
    <property type="match status" value="1"/>
</dbReference>